<keyword evidence="3" id="KW-1185">Reference proteome</keyword>
<dbReference type="EMBL" id="AWGB01000033">
    <property type="protein sequence ID" value="ESQ88804.1"/>
    <property type="molecule type" value="Genomic_DNA"/>
</dbReference>
<dbReference type="Proteomes" id="UP000017837">
    <property type="component" value="Unassembled WGS sequence"/>
</dbReference>
<sequence length="470" mass="50405">MTDRVAISLCVAGALMIMGVANSASALTALSFHTEKPLCGSDMSAKDAVIMTDRILHTPMSKASQAQASNCVVMAAIGGAASAQAMLGAHYAQSGYFRANMPSSPLMPQDVEAALYWLRSAAVAGNAEAEYQLGRLYEYGLGVDQDDAIAAQYYEKAKKGHVYDAGRAVLRIQSRGKATARFMAAWQDKANAGDTSAMLKIASAYISGDPVIQSFTEAAAWLQKAADAGDSTAQSRLARLYLDGAGVAKDKNQAVDLFLKASLGSDHTGDLWLIGLYKDPDVKSDRKAAIVKRAAMAGGQPFTDAVTVPDEKPDMAEVERLAQKEDKDAEYTMGIMYLGVFKDPEDLQKAQTWLQRAASHGSTDAEINLGDMAYTGKGSAQDYTAALSWYEKAGIKGDGMGLYNAAIMYRDGLGVASDPIKAYTYGQRMQLRGDGRAQTLLQGLRPKINVIDRARSFGEACRMYFAWFAA</sequence>
<dbReference type="Pfam" id="PF08238">
    <property type="entry name" value="Sel1"/>
    <property type="match status" value="7"/>
</dbReference>
<comment type="caution">
    <text evidence="2">The sequence shown here is derived from an EMBL/GenBank/DDBJ whole genome shotgun (WGS) entry which is preliminary data.</text>
</comment>
<feature type="chain" id="PRO_5004725153" description="Sel1 repeat family protein" evidence="1">
    <location>
        <begin position="27"/>
        <end position="470"/>
    </location>
</feature>
<protein>
    <recommendedName>
        <fullName evidence="4">Sel1 repeat family protein</fullName>
    </recommendedName>
</protein>
<dbReference type="STRING" id="1121022.GCA_000376105_03319"/>
<dbReference type="eggNOG" id="COG0790">
    <property type="taxonomic scope" value="Bacteria"/>
</dbReference>
<evidence type="ECO:0000256" key="1">
    <source>
        <dbReference type="SAM" id="SignalP"/>
    </source>
</evidence>
<dbReference type="Gene3D" id="1.25.40.10">
    <property type="entry name" value="Tetratricopeptide repeat domain"/>
    <property type="match status" value="3"/>
</dbReference>
<dbReference type="SUPFAM" id="SSF81901">
    <property type="entry name" value="HCP-like"/>
    <property type="match status" value="2"/>
</dbReference>
<evidence type="ECO:0000313" key="3">
    <source>
        <dbReference type="Proteomes" id="UP000017837"/>
    </source>
</evidence>
<dbReference type="PANTHER" id="PTHR11102:SF160">
    <property type="entry name" value="ERAD-ASSOCIATED E3 UBIQUITIN-PROTEIN LIGASE COMPONENT HRD3"/>
    <property type="match status" value="1"/>
</dbReference>
<reference evidence="2 3" key="1">
    <citation type="journal article" date="2014" name="Nature">
        <title>Sequential evolution of bacterial morphology by co-option of a developmental regulator.</title>
        <authorList>
            <person name="Jiang C."/>
            <person name="Brown P.J."/>
            <person name="Ducret A."/>
            <person name="Brun Y.V."/>
        </authorList>
    </citation>
    <scope>NUCLEOTIDE SEQUENCE [LARGE SCALE GENOMIC DNA]</scope>
    <source>
        <strain evidence="2 3">DSM 16100</strain>
    </source>
</reference>
<proteinExistence type="predicted"/>
<name>V4PNE1_9CAUL</name>
<dbReference type="InterPro" id="IPR006597">
    <property type="entry name" value="Sel1-like"/>
</dbReference>
<dbReference type="PANTHER" id="PTHR11102">
    <property type="entry name" value="SEL-1-LIKE PROTEIN"/>
    <property type="match status" value="1"/>
</dbReference>
<accession>V4PNE1</accession>
<dbReference type="InterPro" id="IPR011990">
    <property type="entry name" value="TPR-like_helical_dom_sf"/>
</dbReference>
<evidence type="ECO:0008006" key="4">
    <source>
        <dbReference type="Google" id="ProtNLM"/>
    </source>
</evidence>
<keyword evidence="1" id="KW-0732">Signal</keyword>
<dbReference type="PATRIC" id="fig|1121022.4.peg.3042"/>
<dbReference type="SMART" id="SM00671">
    <property type="entry name" value="SEL1"/>
    <property type="match status" value="7"/>
</dbReference>
<organism evidence="2 3">
    <name type="scientific">Asticcacaulis benevestitus DSM 16100 = ATCC BAA-896</name>
    <dbReference type="NCBI Taxonomy" id="1121022"/>
    <lineage>
        <taxon>Bacteria</taxon>
        <taxon>Pseudomonadati</taxon>
        <taxon>Pseudomonadota</taxon>
        <taxon>Alphaproteobacteria</taxon>
        <taxon>Caulobacterales</taxon>
        <taxon>Caulobacteraceae</taxon>
        <taxon>Asticcacaulis</taxon>
    </lineage>
</organism>
<evidence type="ECO:0000313" key="2">
    <source>
        <dbReference type="EMBL" id="ESQ88804.1"/>
    </source>
</evidence>
<gene>
    <name evidence="2" type="ORF">ABENE_14950</name>
</gene>
<dbReference type="InterPro" id="IPR050767">
    <property type="entry name" value="Sel1_AlgK"/>
</dbReference>
<dbReference type="AlphaFoldDB" id="V4PNE1"/>
<feature type="signal peptide" evidence="1">
    <location>
        <begin position="1"/>
        <end position="26"/>
    </location>
</feature>